<accession>A0A158RDT0</accession>
<dbReference type="GO" id="GO:0000785">
    <property type="term" value="C:chromatin"/>
    <property type="evidence" value="ECO:0007669"/>
    <property type="project" value="TreeGrafter"/>
</dbReference>
<keyword evidence="6" id="KW-1185">Reference proteome</keyword>
<dbReference type="AlphaFoldDB" id="A0A158RDT0"/>
<name>A0A158RDT0_HYDTA</name>
<dbReference type="SUPFAM" id="SSF54928">
    <property type="entry name" value="RNA-binding domain, RBD"/>
    <property type="match status" value="2"/>
</dbReference>
<evidence type="ECO:0000256" key="1">
    <source>
        <dbReference type="ARBA" id="ARBA00004123"/>
    </source>
</evidence>
<feature type="domain" description="RRM" evidence="4">
    <location>
        <begin position="20"/>
        <end position="97"/>
    </location>
</feature>
<feature type="domain" description="RRM" evidence="4">
    <location>
        <begin position="136"/>
        <end position="218"/>
    </location>
</feature>
<gene>
    <name evidence="5" type="ORF">TTAC_LOCUS1512</name>
</gene>
<evidence type="ECO:0000313" key="7">
    <source>
        <dbReference type="WBParaSite" id="TTAC_0000152501-mRNA-1"/>
    </source>
</evidence>
<dbReference type="InterPro" id="IPR035979">
    <property type="entry name" value="RBD_domain_sf"/>
</dbReference>
<proteinExistence type="predicted"/>
<evidence type="ECO:0000256" key="3">
    <source>
        <dbReference type="PROSITE-ProRule" id="PRU00176"/>
    </source>
</evidence>
<organism evidence="7">
    <name type="scientific">Hydatigena taeniaeformis</name>
    <name type="common">Feline tapeworm</name>
    <name type="synonym">Taenia taeniaeformis</name>
    <dbReference type="NCBI Taxonomy" id="6205"/>
    <lineage>
        <taxon>Eukaryota</taxon>
        <taxon>Metazoa</taxon>
        <taxon>Spiralia</taxon>
        <taxon>Lophotrochozoa</taxon>
        <taxon>Platyhelminthes</taxon>
        <taxon>Cestoda</taxon>
        <taxon>Eucestoda</taxon>
        <taxon>Cyclophyllidea</taxon>
        <taxon>Taeniidae</taxon>
        <taxon>Hydatigera</taxon>
    </lineage>
</organism>
<dbReference type="InterPro" id="IPR000504">
    <property type="entry name" value="RRM_dom"/>
</dbReference>
<dbReference type="Pfam" id="PF00076">
    <property type="entry name" value="RRM_1"/>
    <property type="match status" value="2"/>
</dbReference>
<protein>
    <submittedName>
        <fullName evidence="7">RNA-binding domain-containing protein</fullName>
    </submittedName>
</protein>
<sequence>MDQPNRKSTPSVATVTKSLAKLYVCGLRPNHTESQLRRYFAQYGTVEECCIARNSNTDESRGFGFVTFREEAQAARALIDRHHLIEGGPVQVKPYTLKTNKKNLASTSLANDKKDENARYNDEIGVPRGRRKVDELRLFVSNLKPSATQQSLEEYFSHYGTVTAVDMIPYRKGARPRDIAFVNMATPQEVEAVLKARPHQLSGEYIVVRPAFLPASKEAADFGDDRSSRHVLVVNNVFSSWNEDRVQKLFSHFGKIINVKVNPETRKAHIAFSNAEALQYLRKQKYLNINGVHLITSTGDDGTCGATFINAYV</sequence>
<reference evidence="5 6" key="2">
    <citation type="submission" date="2018-11" db="EMBL/GenBank/DDBJ databases">
        <authorList>
            <consortium name="Pathogen Informatics"/>
        </authorList>
    </citation>
    <scope>NUCLEOTIDE SEQUENCE [LARGE SCALE GENOMIC DNA]</scope>
</reference>
<dbReference type="EMBL" id="UYWX01000351">
    <property type="protein sequence ID" value="VDM18129.1"/>
    <property type="molecule type" value="Genomic_DNA"/>
</dbReference>
<dbReference type="Proteomes" id="UP000274429">
    <property type="component" value="Unassembled WGS sequence"/>
</dbReference>
<dbReference type="PROSITE" id="PS50102">
    <property type="entry name" value="RRM"/>
    <property type="match status" value="3"/>
</dbReference>
<evidence type="ECO:0000256" key="2">
    <source>
        <dbReference type="ARBA" id="ARBA00023242"/>
    </source>
</evidence>
<dbReference type="WBParaSite" id="TTAC_0000152501-mRNA-1">
    <property type="protein sequence ID" value="TTAC_0000152501-mRNA-1"/>
    <property type="gene ID" value="TTAC_0000152501"/>
</dbReference>
<evidence type="ECO:0000259" key="4">
    <source>
        <dbReference type="PROSITE" id="PS50102"/>
    </source>
</evidence>
<dbReference type="SMART" id="SM00360">
    <property type="entry name" value="RRM"/>
    <property type="match status" value="3"/>
</dbReference>
<feature type="domain" description="RRM" evidence="4">
    <location>
        <begin position="230"/>
        <end position="302"/>
    </location>
</feature>
<dbReference type="PANTHER" id="PTHR48033:SF10">
    <property type="entry name" value="RNA-BINDING PROTEIN SQUID"/>
    <property type="match status" value="1"/>
</dbReference>
<dbReference type="PANTHER" id="PTHR48033">
    <property type="entry name" value="RNA-BINDING (RRM/RBD/RNP MOTIFS) FAMILY PROTEIN"/>
    <property type="match status" value="1"/>
</dbReference>
<reference evidence="7" key="1">
    <citation type="submission" date="2016-04" db="UniProtKB">
        <authorList>
            <consortium name="WormBaseParasite"/>
        </authorList>
    </citation>
    <scope>IDENTIFICATION</scope>
</reference>
<dbReference type="InterPro" id="IPR012677">
    <property type="entry name" value="Nucleotide-bd_a/b_plait_sf"/>
</dbReference>
<comment type="subcellular location">
    <subcellularLocation>
        <location evidence="1">Nucleus</location>
    </subcellularLocation>
</comment>
<evidence type="ECO:0000313" key="5">
    <source>
        <dbReference type="EMBL" id="VDM18129.1"/>
    </source>
</evidence>
<dbReference type="GO" id="GO:0010468">
    <property type="term" value="P:regulation of gene expression"/>
    <property type="evidence" value="ECO:0007669"/>
    <property type="project" value="TreeGrafter"/>
</dbReference>
<dbReference type="GO" id="GO:0003723">
    <property type="term" value="F:RNA binding"/>
    <property type="evidence" value="ECO:0007669"/>
    <property type="project" value="UniProtKB-UniRule"/>
</dbReference>
<dbReference type="GO" id="GO:0005654">
    <property type="term" value="C:nucleoplasm"/>
    <property type="evidence" value="ECO:0007669"/>
    <property type="project" value="TreeGrafter"/>
</dbReference>
<dbReference type="OrthoDB" id="439808at2759"/>
<keyword evidence="3" id="KW-0694">RNA-binding</keyword>
<keyword evidence="2" id="KW-0539">Nucleus</keyword>
<dbReference type="STRING" id="6205.A0A158RDT0"/>
<evidence type="ECO:0000313" key="6">
    <source>
        <dbReference type="Proteomes" id="UP000274429"/>
    </source>
</evidence>
<dbReference type="Gene3D" id="3.30.70.330">
    <property type="match status" value="3"/>
</dbReference>